<proteinExistence type="inferred from homology"/>
<dbReference type="Pfam" id="PF00528">
    <property type="entry name" value="BPD_transp_1"/>
    <property type="match status" value="1"/>
</dbReference>
<protein>
    <submittedName>
        <fullName evidence="12">Amino acid ABC transporter permease</fullName>
    </submittedName>
</protein>
<comment type="similarity">
    <text evidence="3">Belongs to the binding-protein-dependent transport system permease family. HisMQ subfamily.</text>
</comment>
<evidence type="ECO:0000256" key="3">
    <source>
        <dbReference type="ARBA" id="ARBA00010072"/>
    </source>
</evidence>
<evidence type="ECO:0000259" key="11">
    <source>
        <dbReference type="PROSITE" id="PS50928"/>
    </source>
</evidence>
<evidence type="ECO:0000256" key="7">
    <source>
        <dbReference type="ARBA" id="ARBA00022970"/>
    </source>
</evidence>
<evidence type="ECO:0000256" key="2">
    <source>
        <dbReference type="ARBA" id="ARBA00004429"/>
    </source>
</evidence>
<dbReference type="PANTHER" id="PTHR30614:SF20">
    <property type="entry name" value="GLUTAMINE TRANSPORT SYSTEM PERMEASE PROTEIN GLNP"/>
    <property type="match status" value="1"/>
</dbReference>
<evidence type="ECO:0000313" key="13">
    <source>
        <dbReference type="Proteomes" id="UP001216674"/>
    </source>
</evidence>
<evidence type="ECO:0000256" key="8">
    <source>
        <dbReference type="ARBA" id="ARBA00022989"/>
    </source>
</evidence>
<dbReference type="CDD" id="cd06261">
    <property type="entry name" value="TM_PBP2"/>
    <property type="match status" value="1"/>
</dbReference>
<keyword evidence="4 10" id="KW-0813">Transport</keyword>
<dbReference type="InterPro" id="IPR000515">
    <property type="entry name" value="MetI-like"/>
</dbReference>
<keyword evidence="7" id="KW-0029">Amino-acid transport</keyword>
<keyword evidence="9 10" id="KW-0472">Membrane</keyword>
<reference evidence="12 13" key="1">
    <citation type="submission" date="2023-03" db="EMBL/GenBank/DDBJ databases">
        <title>Draft assemblies of triclosan tolerant bacteria isolated from returned activated sludge.</title>
        <authorList>
            <person name="Van Hamelsveld S."/>
        </authorList>
    </citation>
    <scope>NUCLEOTIDE SEQUENCE [LARGE SCALE GENOMIC DNA]</scope>
    <source>
        <strain evidence="12 13">GW210010_S58</strain>
    </source>
</reference>
<accession>A0ABT6B0W7</accession>
<dbReference type="SUPFAM" id="SSF161098">
    <property type="entry name" value="MetI-like"/>
    <property type="match status" value="1"/>
</dbReference>
<dbReference type="Gene3D" id="1.10.3720.10">
    <property type="entry name" value="MetI-like"/>
    <property type="match status" value="1"/>
</dbReference>
<evidence type="ECO:0000256" key="5">
    <source>
        <dbReference type="ARBA" id="ARBA00022475"/>
    </source>
</evidence>
<dbReference type="InterPro" id="IPR043429">
    <property type="entry name" value="ArtM/GltK/GlnP/TcyL/YhdX-like"/>
</dbReference>
<keyword evidence="13" id="KW-1185">Reference proteome</keyword>
<comment type="subcellular location">
    <subcellularLocation>
        <location evidence="2">Cell inner membrane</location>
        <topology evidence="2">Multi-pass membrane protein</topology>
    </subcellularLocation>
    <subcellularLocation>
        <location evidence="10">Cell membrane</location>
        <topology evidence="10">Multi-pass membrane protein</topology>
    </subcellularLocation>
</comment>
<comment type="function">
    <text evidence="1">Part of the binding-protein-dependent transport system for glutamine; probably responsible for the translocation of the substrate across the membrane.</text>
</comment>
<feature type="transmembrane region" description="Helical" evidence="10">
    <location>
        <begin position="16"/>
        <end position="40"/>
    </location>
</feature>
<evidence type="ECO:0000256" key="1">
    <source>
        <dbReference type="ARBA" id="ARBA00003159"/>
    </source>
</evidence>
<evidence type="ECO:0000256" key="4">
    <source>
        <dbReference type="ARBA" id="ARBA00022448"/>
    </source>
</evidence>
<evidence type="ECO:0000313" key="12">
    <source>
        <dbReference type="EMBL" id="MDF3838258.1"/>
    </source>
</evidence>
<dbReference type="InterPro" id="IPR035906">
    <property type="entry name" value="MetI-like_sf"/>
</dbReference>
<comment type="caution">
    <text evidence="12">The sequence shown here is derived from an EMBL/GenBank/DDBJ whole genome shotgun (WGS) entry which is preliminary data.</text>
</comment>
<evidence type="ECO:0000256" key="10">
    <source>
        <dbReference type="RuleBase" id="RU363032"/>
    </source>
</evidence>
<dbReference type="InterPro" id="IPR010065">
    <property type="entry name" value="AA_ABC_transptr_permease_3TM"/>
</dbReference>
<dbReference type="Proteomes" id="UP001216674">
    <property type="component" value="Unassembled WGS sequence"/>
</dbReference>
<feature type="transmembrane region" description="Helical" evidence="10">
    <location>
        <begin position="184"/>
        <end position="202"/>
    </location>
</feature>
<dbReference type="EMBL" id="JARJLM010000574">
    <property type="protein sequence ID" value="MDF3838258.1"/>
    <property type="molecule type" value="Genomic_DNA"/>
</dbReference>
<evidence type="ECO:0000256" key="6">
    <source>
        <dbReference type="ARBA" id="ARBA00022692"/>
    </source>
</evidence>
<dbReference type="PROSITE" id="PS50928">
    <property type="entry name" value="ABC_TM1"/>
    <property type="match status" value="1"/>
</dbReference>
<dbReference type="PANTHER" id="PTHR30614">
    <property type="entry name" value="MEMBRANE COMPONENT OF AMINO ACID ABC TRANSPORTER"/>
    <property type="match status" value="1"/>
</dbReference>
<name>A0ABT6B0W7_9BURK</name>
<keyword evidence="5" id="KW-1003">Cell membrane</keyword>
<feature type="transmembrane region" description="Helical" evidence="10">
    <location>
        <begin position="86"/>
        <end position="110"/>
    </location>
</feature>
<gene>
    <name evidence="12" type="ORF">P3W85_35805</name>
</gene>
<keyword evidence="8 10" id="KW-1133">Transmembrane helix</keyword>
<organism evidence="12 13">
    <name type="scientific">Cupriavidus basilensis</name>
    <dbReference type="NCBI Taxonomy" id="68895"/>
    <lineage>
        <taxon>Bacteria</taxon>
        <taxon>Pseudomonadati</taxon>
        <taxon>Pseudomonadota</taxon>
        <taxon>Betaproteobacteria</taxon>
        <taxon>Burkholderiales</taxon>
        <taxon>Burkholderiaceae</taxon>
        <taxon>Cupriavidus</taxon>
    </lineage>
</organism>
<feature type="transmembrane region" description="Helical" evidence="10">
    <location>
        <begin position="52"/>
        <end position="74"/>
    </location>
</feature>
<sequence>MATSNWLEYIPMLLKGAWLTLVLTATSMIVGTLIAFPLALMKISGSRFARGVAAFYGTLIRGLPLLVQILFVYFGLPMLTGIRMPAVVAGGIAMALYTGGFLAEVVRAGIQSIDKGQMEAGRSIGFSRGQTMRLVVLPQAFWTMIPNIANQFSVTLKNTSLLSVVGVTELTMAGQNIYALNFDTIRVLSLVGAIYLIVYLIAEQISAYVERRIPR</sequence>
<feature type="domain" description="ABC transmembrane type-1" evidence="11">
    <location>
        <begin position="17"/>
        <end position="206"/>
    </location>
</feature>
<dbReference type="RefSeq" id="WP_276268247.1">
    <property type="nucleotide sequence ID" value="NZ_JARJLM010000574.1"/>
</dbReference>
<evidence type="ECO:0000256" key="9">
    <source>
        <dbReference type="ARBA" id="ARBA00023136"/>
    </source>
</evidence>
<dbReference type="NCBIfam" id="TIGR01726">
    <property type="entry name" value="HEQRo_perm_3TM"/>
    <property type="match status" value="1"/>
</dbReference>
<keyword evidence="6 10" id="KW-0812">Transmembrane</keyword>